<feature type="signal peptide" evidence="1">
    <location>
        <begin position="1"/>
        <end position="27"/>
    </location>
</feature>
<comment type="caution">
    <text evidence="2">The sequence shown here is derived from an EMBL/GenBank/DDBJ whole genome shotgun (WGS) entry which is preliminary data.</text>
</comment>
<evidence type="ECO:0000313" key="3">
    <source>
        <dbReference type="Proteomes" id="UP001516400"/>
    </source>
</evidence>
<feature type="chain" id="PRO_5044820304" evidence="1">
    <location>
        <begin position="28"/>
        <end position="138"/>
    </location>
</feature>
<dbReference type="CDD" id="cd23992">
    <property type="entry name" value="PBP_GOBP"/>
    <property type="match status" value="1"/>
</dbReference>
<keyword evidence="3" id="KW-1185">Reference proteome</keyword>
<dbReference type="Proteomes" id="UP001516400">
    <property type="component" value="Unassembled WGS sequence"/>
</dbReference>
<dbReference type="Gene3D" id="1.10.238.20">
    <property type="entry name" value="Pheromone/general odorant binding protein domain"/>
    <property type="match status" value="1"/>
</dbReference>
<dbReference type="Pfam" id="PF01395">
    <property type="entry name" value="PBP_GOBP"/>
    <property type="match status" value="1"/>
</dbReference>
<keyword evidence="1" id="KW-0732">Signal</keyword>
<gene>
    <name evidence="2" type="ORF">HHI36_014541</name>
</gene>
<organism evidence="2 3">
    <name type="scientific">Cryptolaemus montrouzieri</name>
    <dbReference type="NCBI Taxonomy" id="559131"/>
    <lineage>
        <taxon>Eukaryota</taxon>
        <taxon>Metazoa</taxon>
        <taxon>Ecdysozoa</taxon>
        <taxon>Arthropoda</taxon>
        <taxon>Hexapoda</taxon>
        <taxon>Insecta</taxon>
        <taxon>Pterygota</taxon>
        <taxon>Neoptera</taxon>
        <taxon>Endopterygota</taxon>
        <taxon>Coleoptera</taxon>
        <taxon>Polyphaga</taxon>
        <taxon>Cucujiformia</taxon>
        <taxon>Coccinelloidea</taxon>
        <taxon>Coccinellidae</taxon>
        <taxon>Scymninae</taxon>
        <taxon>Scymnini</taxon>
        <taxon>Cryptolaemus</taxon>
    </lineage>
</organism>
<proteinExistence type="predicted"/>
<evidence type="ECO:0000256" key="1">
    <source>
        <dbReference type="SAM" id="SignalP"/>
    </source>
</evidence>
<accession>A0ABD2N452</accession>
<dbReference type="SUPFAM" id="SSF47565">
    <property type="entry name" value="Insect pheromone/odorant-binding proteins"/>
    <property type="match status" value="1"/>
</dbReference>
<protein>
    <submittedName>
        <fullName evidence="2">Uncharacterized protein</fullName>
    </submittedName>
</protein>
<reference evidence="2 3" key="1">
    <citation type="journal article" date="2021" name="BMC Biol.">
        <title>Horizontally acquired antibacterial genes associated with adaptive radiation of ladybird beetles.</title>
        <authorList>
            <person name="Li H.S."/>
            <person name="Tang X.F."/>
            <person name="Huang Y.H."/>
            <person name="Xu Z.Y."/>
            <person name="Chen M.L."/>
            <person name="Du X.Y."/>
            <person name="Qiu B.Y."/>
            <person name="Chen P.T."/>
            <person name="Zhang W."/>
            <person name="Slipinski A."/>
            <person name="Escalona H.E."/>
            <person name="Waterhouse R.M."/>
            <person name="Zwick A."/>
            <person name="Pang H."/>
        </authorList>
    </citation>
    <scope>NUCLEOTIDE SEQUENCE [LARGE SCALE GENOMIC DNA]</scope>
    <source>
        <strain evidence="2">SYSU2018</strain>
    </source>
</reference>
<dbReference type="InterPro" id="IPR036728">
    <property type="entry name" value="PBP_GOBP_sf"/>
</dbReference>
<sequence length="138" mass="15676">MVDTSTSMFVSTIILCFASTLIVLANCEEEKVYPSITACIKETGGQVTKHEIRALRQKNEDDIPNIPEKILCVFKCAMDKTESIKNDGKIDVDKVIGNMLDTVEDMDSYKACIKNIEIMNCVDMRKMMKCNMKFIKYI</sequence>
<name>A0ABD2N452_9CUCU</name>
<dbReference type="EMBL" id="JABFTP020000062">
    <property type="protein sequence ID" value="KAL3273086.1"/>
    <property type="molecule type" value="Genomic_DNA"/>
</dbReference>
<dbReference type="InterPro" id="IPR006170">
    <property type="entry name" value="PBP/GOBP"/>
</dbReference>
<dbReference type="AlphaFoldDB" id="A0ABD2N452"/>
<evidence type="ECO:0000313" key="2">
    <source>
        <dbReference type="EMBL" id="KAL3273086.1"/>
    </source>
</evidence>